<reference evidence="2 3" key="1">
    <citation type="journal article" date="2008" name="Nature">
        <title>The Phaeodactylum genome reveals the evolutionary history of diatom genomes.</title>
        <authorList>
            <person name="Bowler C."/>
            <person name="Allen A.E."/>
            <person name="Badger J.H."/>
            <person name="Grimwood J."/>
            <person name="Jabbari K."/>
            <person name="Kuo A."/>
            <person name="Maheswari U."/>
            <person name="Martens C."/>
            <person name="Maumus F."/>
            <person name="Otillar R.P."/>
            <person name="Rayko E."/>
            <person name="Salamov A."/>
            <person name="Vandepoele K."/>
            <person name="Beszteri B."/>
            <person name="Gruber A."/>
            <person name="Heijde M."/>
            <person name="Katinka M."/>
            <person name="Mock T."/>
            <person name="Valentin K."/>
            <person name="Verret F."/>
            <person name="Berges J.A."/>
            <person name="Brownlee C."/>
            <person name="Cadoret J.P."/>
            <person name="Chiovitti A."/>
            <person name="Choi C.J."/>
            <person name="Coesel S."/>
            <person name="De Martino A."/>
            <person name="Detter J.C."/>
            <person name="Durkin C."/>
            <person name="Falciatore A."/>
            <person name="Fournet J."/>
            <person name="Haruta M."/>
            <person name="Huysman M.J."/>
            <person name="Jenkins B.D."/>
            <person name="Jiroutova K."/>
            <person name="Jorgensen R.E."/>
            <person name="Joubert Y."/>
            <person name="Kaplan A."/>
            <person name="Kroger N."/>
            <person name="Kroth P.G."/>
            <person name="La Roche J."/>
            <person name="Lindquist E."/>
            <person name="Lommer M."/>
            <person name="Martin-Jezequel V."/>
            <person name="Lopez P.J."/>
            <person name="Lucas S."/>
            <person name="Mangogna M."/>
            <person name="McGinnis K."/>
            <person name="Medlin L.K."/>
            <person name="Montsant A."/>
            <person name="Oudot-Le Secq M.P."/>
            <person name="Napoli C."/>
            <person name="Obornik M."/>
            <person name="Parker M.S."/>
            <person name="Petit J.L."/>
            <person name="Porcel B.M."/>
            <person name="Poulsen N."/>
            <person name="Robison M."/>
            <person name="Rychlewski L."/>
            <person name="Rynearson T.A."/>
            <person name="Schmutz J."/>
            <person name="Shapiro H."/>
            <person name="Siaut M."/>
            <person name="Stanley M."/>
            <person name="Sussman M.R."/>
            <person name="Taylor A.R."/>
            <person name="Vardi A."/>
            <person name="von Dassow P."/>
            <person name="Vyverman W."/>
            <person name="Willis A."/>
            <person name="Wyrwicz L.S."/>
            <person name="Rokhsar D.S."/>
            <person name="Weissenbach J."/>
            <person name="Armbrust E.V."/>
            <person name="Green B.R."/>
            <person name="Van de Peer Y."/>
            <person name="Grigoriev I.V."/>
        </authorList>
    </citation>
    <scope>NUCLEOTIDE SEQUENCE [LARGE SCALE GENOMIC DNA]</scope>
    <source>
        <strain evidence="2 3">CCAP 1055/1</strain>
    </source>
</reference>
<dbReference type="GO" id="GO:1990879">
    <property type="term" value="C:CST complex"/>
    <property type="evidence" value="ECO:0007669"/>
    <property type="project" value="InterPro"/>
</dbReference>
<dbReference type="PaxDb" id="2850-Phatr36077"/>
<dbReference type="KEGG" id="pti:PHATRDRAFT_36077"/>
<evidence type="ECO:0000313" key="2">
    <source>
        <dbReference type="EMBL" id="EEC47854.1"/>
    </source>
</evidence>
<dbReference type="RefSeq" id="XP_002180446.1">
    <property type="nucleotide sequence ID" value="XM_002180410.1"/>
</dbReference>
<feature type="compositionally biased region" description="Polar residues" evidence="1">
    <location>
        <begin position="191"/>
        <end position="209"/>
    </location>
</feature>
<organism evidence="2 3">
    <name type="scientific">Phaeodactylum tricornutum (strain CCAP 1055/1)</name>
    <dbReference type="NCBI Taxonomy" id="556484"/>
    <lineage>
        <taxon>Eukaryota</taxon>
        <taxon>Sar</taxon>
        <taxon>Stramenopiles</taxon>
        <taxon>Ochrophyta</taxon>
        <taxon>Bacillariophyta</taxon>
        <taxon>Bacillariophyceae</taxon>
        <taxon>Bacillariophycidae</taxon>
        <taxon>Naviculales</taxon>
        <taxon>Phaeodactylaceae</taxon>
        <taxon>Phaeodactylum</taxon>
    </lineage>
</organism>
<reference evidence="3" key="2">
    <citation type="submission" date="2008-08" db="EMBL/GenBank/DDBJ databases">
        <authorList>
            <consortium name="Diatom Consortium"/>
            <person name="Grigoriev I."/>
            <person name="Grimwood J."/>
            <person name="Kuo A."/>
            <person name="Otillar R.P."/>
            <person name="Salamov A."/>
            <person name="Detter J.C."/>
            <person name="Lindquist E."/>
            <person name="Shapiro H."/>
            <person name="Lucas S."/>
            <person name="Glavina del Rio T."/>
            <person name="Pitluck S."/>
            <person name="Rokhsar D."/>
            <person name="Bowler C."/>
        </authorList>
    </citation>
    <scope>GENOME REANNOTATION</scope>
    <source>
        <strain evidence="3">CCAP 1055/1</strain>
    </source>
</reference>
<feature type="compositionally biased region" description="Polar residues" evidence="1">
    <location>
        <begin position="235"/>
        <end position="255"/>
    </location>
</feature>
<dbReference type="GO" id="GO:0003697">
    <property type="term" value="F:single-stranded DNA binding"/>
    <property type="evidence" value="ECO:0007669"/>
    <property type="project" value="InterPro"/>
</dbReference>
<dbReference type="HOGENOM" id="CLU_712657_0_0_1"/>
<name>B7G0B4_PHATC</name>
<dbReference type="GeneID" id="7201256"/>
<sequence>MDSLNNRAPASAGKSTTVLAAKVAVTNPYACKKAPPPISLKPLHDTPAPDFPDESETVTTALKTVSTNPETTCTRNVQKQKDSESARDNKDSKTTSINDSTPLIEEIKKTQSSVSLPQWQRLPSRSISFGSAEILTVPECYRHFKTYLGRSVRVTGTVLHRHVHDDCMISLVIGDPLEQLHRQSDLKRRLSTGSGDSIANSGTPKTPGTATKRKSSQEETPAISSSKTKRFVKKTPSSNTNSLLQRQQHGGSNLVGVNQPLTAIKRTPLEAMVDCLSRKSNCVWIMVNPDHAPVHQCAVGDLMMIIGELRLMSSSSNGPKSTLVLASKISSSTKDTVCYLEARILRNANGTNMKLYEEALSIRRRFLQKQSNPISEVDPPYGWGPPLP</sequence>
<accession>B7G0B4</accession>
<feature type="region of interest" description="Disordered" evidence="1">
    <location>
        <begin position="31"/>
        <end position="100"/>
    </location>
</feature>
<dbReference type="AlphaFoldDB" id="B7G0B4"/>
<dbReference type="EMBL" id="CM000612">
    <property type="protein sequence ID" value="EEC47854.1"/>
    <property type="molecule type" value="Genomic_DNA"/>
</dbReference>
<gene>
    <name evidence="2" type="ORF">PHATRDRAFT_36077</name>
</gene>
<dbReference type="InterPro" id="IPR029146">
    <property type="entry name" value="Ten1_animal_plant"/>
</dbReference>
<dbReference type="Gene3D" id="2.40.50.140">
    <property type="entry name" value="Nucleic acid-binding proteins"/>
    <property type="match status" value="1"/>
</dbReference>
<dbReference type="InParanoid" id="B7G0B4"/>
<feature type="region of interest" description="Disordered" evidence="1">
    <location>
        <begin position="184"/>
        <end position="255"/>
    </location>
</feature>
<dbReference type="InterPro" id="IPR012340">
    <property type="entry name" value="NA-bd_OB-fold"/>
</dbReference>
<keyword evidence="3" id="KW-1185">Reference proteome</keyword>
<feature type="compositionally biased region" description="Polar residues" evidence="1">
    <location>
        <begin position="57"/>
        <end position="77"/>
    </location>
</feature>
<dbReference type="Pfam" id="PF15490">
    <property type="entry name" value="Ten1_2"/>
    <property type="match status" value="1"/>
</dbReference>
<dbReference type="OrthoDB" id="55473at2759"/>
<feature type="compositionally biased region" description="Basic and acidic residues" evidence="1">
    <location>
        <begin position="79"/>
        <end position="93"/>
    </location>
</feature>
<evidence type="ECO:0000256" key="1">
    <source>
        <dbReference type="SAM" id="MobiDB-lite"/>
    </source>
</evidence>
<dbReference type="Proteomes" id="UP000000759">
    <property type="component" value="Chromosome 9"/>
</dbReference>
<protein>
    <submittedName>
        <fullName evidence="2">Uncharacterized protein</fullName>
    </submittedName>
</protein>
<proteinExistence type="predicted"/>
<evidence type="ECO:0000313" key="3">
    <source>
        <dbReference type="Proteomes" id="UP000000759"/>
    </source>
</evidence>